<evidence type="ECO:0000256" key="1">
    <source>
        <dbReference type="ARBA" id="ARBA00004863"/>
    </source>
</evidence>
<dbReference type="CDD" id="cd13636">
    <property type="entry name" value="PBP2_Af1704"/>
    <property type="match status" value="1"/>
</dbReference>
<proteinExistence type="inferred from homology"/>
<comment type="pathway">
    <text evidence="1 4">Quinol/quinone metabolism; menaquinone biosynthesis.</text>
</comment>
<dbReference type="GO" id="GO:0016830">
    <property type="term" value="F:carbon-carbon lyase activity"/>
    <property type="evidence" value="ECO:0007669"/>
    <property type="project" value="UniProtKB-UniRule"/>
</dbReference>
<organism evidence="5 6">
    <name type="scientific">Pirellulimonas nuda</name>
    <dbReference type="NCBI Taxonomy" id="2528009"/>
    <lineage>
        <taxon>Bacteria</taxon>
        <taxon>Pseudomonadati</taxon>
        <taxon>Planctomycetota</taxon>
        <taxon>Planctomycetia</taxon>
        <taxon>Pirellulales</taxon>
        <taxon>Lacipirellulaceae</taxon>
        <taxon>Pirellulimonas</taxon>
    </lineage>
</organism>
<dbReference type="GO" id="GO:0009234">
    <property type="term" value="P:menaquinone biosynthetic process"/>
    <property type="evidence" value="ECO:0007669"/>
    <property type="project" value="UniProtKB-UniRule"/>
</dbReference>
<accession>A0A518DJT1</accession>
<comment type="similarity">
    <text evidence="4">Belongs to the MqnA/MqnD family. MqnD subfamily.</text>
</comment>
<evidence type="ECO:0000256" key="3">
    <source>
        <dbReference type="ARBA" id="ARBA00023239"/>
    </source>
</evidence>
<dbReference type="AlphaFoldDB" id="A0A518DJT1"/>
<protein>
    <recommendedName>
        <fullName evidence="4">1,4-dihydroxy-6-naphtoate synthase</fullName>
        <ecNumber evidence="4">4.1.99.29</ecNumber>
    </recommendedName>
    <alternativeName>
        <fullName evidence="4">Menaquinone biosynthetic enzyme MqnD</fullName>
    </alternativeName>
</protein>
<comment type="caution">
    <text evidence="4">Lacks conserved residue(s) required for the propagation of feature annotation.</text>
</comment>
<dbReference type="PANTHER" id="PTHR37167">
    <property type="entry name" value="1,4-DIHYDROXY-6-NAPHTOATE SYNTHASE"/>
    <property type="match status" value="1"/>
</dbReference>
<dbReference type="EMBL" id="CP036291">
    <property type="protein sequence ID" value="QDU91733.1"/>
    <property type="molecule type" value="Genomic_DNA"/>
</dbReference>
<dbReference type="InterPro" id="IPR003773">
    <property type="entry name" value="Menaquinone_biosynth"/>
</dbReference>
<reference evidence="5 6" key="1">
    <citation type="submission" date="2019-02" db="EMBL/GenBank/DDBJ databases">
        <title>Deep-cultivation of Planctomycetes and their phenomic and genomic characterization uncovers novel biology.</title>
        <authorList>
            <person name="Wiegand S."/>
            <person name="Jogler M."/>
            <person name="Boedeker C."/>
            <person name="Pinto D."/>
            <person name="Vollmers J."/>
            <person name="Rivas-Marin E."/>
            <person name="Kohn T."/>
            <person name="Peeters S.H."/>
            <person name="Heuer A."/>
            <person name="Rast P."/>
            <person name="Oberbeckmann S."/>
            <person name="Bunk B."/>
            <person name="Jeske O."/>
            <person name="Meyerdierks A."/>
            <person name="Storesund J.E."/>
            <person name="Kallscheuer N."/>
            <person name="Luecker S."/>
            <person name="Lage O.M."/>
            <person name="Pohl T."/>
            <person name="Merkel B.J."/>
            <person name="Hornburger P."/>
            <person name="Mueller R.-W."/>
            <person name="Bruemmer F."/>
            <person name="Labrenz M."/>
            <person name="Spormann A.M."/>
            <person name="Op den Camp H."/>
            <person name="Overmann J."/>
            <person name="Amann R."/>
            <person name="Jetten M.S.M."/>
            <person name="Mascher T."/>
            <person name="Medema M.H."/>
            <person name="Devos D.P."/>
            <person name="Kaster A.-K."/>
            <person name="Ovreas L."/>
            <person name="Rohde M."/>
            <person name="Galperin M.Y."/>
            <person name="Jogler C."/>
        </authorList>
    </citation>
    <scope>NUCLEOTIDE SEQUENCE [LARGE SCALE GENOMIC DNA]</scope>
    <source>
        <strain evidence="5 6">Pla175</strain>
    </source>
</reference>
<gene>
    <name evidence="4 5" type="primary">mqnD</name>
    <name evidence="5" type="ORF">Pla175_51640</name>
</gene>
<keyword evidence="2 4" id="KW-0474">Menaquinone biosynthesis</keyword>
<dbReference type="OrthoDB" id="9809439at2"/>
<keyword evidence="3 4" id="KW-0456">Lyase</keyword>
<evidence type="ECO:0000313" key="5">
    <source>
        <dbReference type="EMBL" id="QDU91733.1"/>
    </source>
</evidence>
<evidence type="ECO:0000313" key="6">
    <source>
        <dbReference type="Proteomes" id="UP000317429"/>
    </source>
</evidence>
<evidence type="ECO:0000256" key="2">
    <source>
        <dbReference type="ARBA" id="ARBA00022428"/>
    </source>
</evidence>
<feature type="binding site" evidence="4">
    <location>
        <begin position="109"/>
        <end position="110"/>
    </location>
    <ligand>
        <name>substrate</name>
    </ligand>
</feature>
<dbReference type="InterPro" id="IPR030869">
    <property type="entry name" value="MqnD"/>
</dbReference>
<dbReference type="Pfam" id="PF02621">
    <property type="entry name" value="VitK2_biosynth"/>
    <property type="match status" value="1"/>
</dbReference>
<evidence type="ECO:0000256" key="4">
    <source>
        <dbReference type="HAMAP-Rule" id="MF_00996"/>
    </source>
</evidence>
<feature type="active site" description="Proton acceptor" evidence="4">
    <location>
        <position position="153"/>
    </location>
</feature>
<dbReference type="PANTHER" id="PTHR37167:SF1">
    <property type="entry name" value="1,4-DIHYDROXY-6-NAPHTOATE SYNTHASE"/>
    <property type="match status" value="1"/>
</dbReference>
<dbReference type="KEGG" id="pnd:Pla175_51640"/>
<dbReference type="HAMAP" id="MF_00996">
    <property type="entry name" value="MqnD"/>
    <property type="match status" value="1"/>
</dbReference>
<dbReference type="EC" id="4.1.99.29" evidence="4"/>
<comment type="catalytic activity">
    <reaction evidence="4">
        <text>cyclic dehypoxanthinylfutalosinate = 1,4-dihydroxy-6-naphthoate + dihydroxyacetone</text>
        <dbReference type="Rhea" id="RHEA:33087"/>
        <dbReference type="ChEBI" id="CHEBI:16016"/>
        <dbReference type="ChEBI" id="CHEBI:64254"/>
        <dbReference type="ChEBI" id="CHEBI:64270"/>
        <dbReference type="EC" id="4.1.99.29"/>
    </reaction>
</comment>
<dbReference type="UniPathway" id="UPA00079"/>
<keyword evidence="6" id="KW-1185">Reference proteome</keyword>
<comment type="function">
    <text evidence="4">Catalyzes the conversion of cyclic dehypoxanthine futalosine (cyclic DHFL) into 1,4-dihydroxy-6-naphthoate, a step in the biosynthesis of menaquinone (MK, vitamin K2).</text>
</comment>
<dbReference type="Gene3D" id="3.40.190.10">
    <property type="entry name" value="Periplasmic binding protein-like II"/>
    <property type="match status" value="2"/>
</dbReference>
<dbReference type="Proteomes" id="UP000317429">
    <property type="component" value="Chromosome"/>
</dbReference>
<dbReference type="SUPFAM" id="SSF53850">
    <property type="entry name" value="Periplasmic binding protein-like II"/>
    <property type="match status" value="1"/>
</dbReference>
<sequence length="283" mass="31369">MLIRVGHSPDPDDAFMFYALAKDKLPTGDYQFTHELVDIETLNQRAFSGELELTAVSIHAYAFLQDKYLLCNCGASMGDGYGPMVVARQPLTVSQLRGKRIAVPGKLTSAFLSLRLCLGEDFDYVLVPFDEIINATVAGEYNGEKIDAGLIIHEGQLTYGEQDLKLVVDLGVWWGEETDGLPLPLGANAIRKDLGPKVIADVESLLSQSINFGLDHRKPALDYALQYGRDLDDAKADKFVGMYVNDWTRDFGERGRESVRLFLERGHAAGVLPELVKPEFVQK</sequence>
<dbReference type="RefSeq" id="WP_145291889.1">
    <property type="nucleotide sequence ID" value="NZ_CP036291.1"/>
</dbReference>
<name>A0A518DJT1_9BACT</name>